<accession>A0A1R3IUF8</accession>
<name>A0A1R3IUF8_9ROSI</name>
<dbReference type="OrthoDB" id="777519at2759"/>
<evidence type="ECO:0000313" key="3">
    <source>
        <dbReference type="Proteomes" id="UP000187203"/>
    </source>
</evidence>
<evidence type="ECO:0000313" key="2">
    <source>
        <dbReference type="EMBL" id="OMO86204.1"/>
    </source>
</evidence>
<protein>
    <submittedName>
        <fullName evidence="2">Ethylene-responsive transcription factor CRF2-like protein</fullName>
    </submittedName>
</protein>
<evidence type="ECO:0000256" key="1">
    <source>
        <dbReference type="SAM" id="MobiDB-lite"/>
    </source>
</evidence>
<organism evidence="2 3">
    <name type="scientific">Corchorus olitorius</name>
    <dbReference type="NCBI Taxonomy" id="93759"/>
    <lineage>
        <taxon>Eukaryota</taxon>
        <taxon>Viridiplantae</taxon>
        <taxon>Streptophyta</taxon>
        <taxon>Embryophyta</taxon>
        <taxon>Tracheophyta</taxon>
        <taxon>Spermatophyta</taxon>
        <taxon>Magnoliopsida</taxon>
        <taxon>eudicotyledons</taxon>
        <taxon>Gunneridae</taxon>
        <taxon>Pentapetalae</taxon>
        <taxon>rosids</taxon>
        <taxon>malvids</taxon>
        <taxon>Malvales</taxon>
        <taxon>Malvaceae</taxon>
        <taxon>Grewioideae</taxon>
        <taxon>Apeibeae</taxon>
        <taxon>Corchorus</taxon>
    </lineage>
</organism>
<proteinExistence type="predicted"/>
<dbReference type="Proteomes" id="UP000187203">
    <property type="component" value="Unassembled WGS sequence"/>
</dbReference>
<dbReference type="STRING" id="93759.A0A1R3IUF8"/>
<sequence>MDHCPVPSIKYTEHLNQTRLLSPPFQNHPEMKPPRVVRISVTDADATDSSSDEEEEQTTRFRSRNRVRKFVNEITIDSSCPTENDAVSRSKSSSLSKGSRKRPAAAVAELKVKTPAKSLEDKSSQKPLSSSDYNFDEESHNTNLSSPTSVLRCPSLSADEVVSQSATESREIRSEPRDVIDESCCISGENFSDFSEYSSFLPSDIFSSVPDLFDDNTSLHEDLFKDDFCNGFLSSGGDFEFGFGGFSSWQHADDHFQDIGDIFGSDPLVAI</sequence>
<dbReference type="AlphaFoldDB" id="A0A1R3IUF8"/>
<comment type="caution">
    <text evidence="2">The sequence shown here is derived from an EMBL/GenBank/DDBJ whole genome shotgun (WGS) entry which is preliminary data.</text>
</comment>
<dbReference type="EMBL" id="AWUE01017612">
    <property type="protein sequence ID" value="OMO86204.1"/>
    <property type="molecule type" value="Genomic_DNA"/>
</dbReference>
<reference evidence="3" key="1">
    <citation type="submission" date="2013-09" db="EMBL/GenBank/DDBJ databases">
        <title>Corchorus olitorius genome sequencing.</title>
        <authorList>
            <person name="Alam M."/>
            <person name="Haque M.S."/>
            <person name="Islam M.S."/>
            <person name="Emdad E.M."/>
            <person name="Islam M.M."/>
            <person name="Ahmed B."/>
            <person name="Halim A."/>
            <person name="Hossen Q.M.M."/>
            <person name="Hossain M.Z."/>
            <person name="Ahmed R."/>
            <person name="Khan M.M."/>
            <person name="Islam R."/>
            <person name="Rashid M.M."/>
            <person name="Khan S.A."/>
            <person name="Rahman M.S."/>
            <person name="Alam M."/>
            <person name="Yahiya A.S."/>
            <person name="Khan M.S."/>
            <person name="Azam M.S."/>
            <person name="Haque T."/>
            <person name="Lashkar M.Z.H."/>
            <person name="Akhand A.I."/>
            <person name="Morshed G."/>
            <person name="Roy S."/>
            <person name="Uddin K.S."/>
            <person name="Rabeya T."/>
            <person name="Hossain A.S."/>
            <person name="Chowdhury A."/>
            <person name="Snigdha A.R."/>
            <person name="Mortoza M.S."/>
            <person name="Matin S.A."/>
            <person name="Hoque S.M.E."/>
            <person name="Islam M.K."/>
            <person name="Roy D.K."/>
            <person name="Haider R."/>
            <person name="Moosa M.M."/>
            <person name="Elias S.M."/>
            <person name="Hasan A.M."/>
            <person name="Jahan S."/>
            <person name="Shafiuddin M."/>
            <person name="Mahmood N."/>
            <person name="Shommy N.S."/>
        </authorList>
    </citation>
    <scope>NUCLEOTIDE SEQUENCE [LARGE SCALE GENOMIC DNA]</scope>
    <source>
        <strain evidence="3">cv. O-4</strain>
    </source>
</reference>
<feature type="region of interest" description="Disordered" evidence="1">
    <location>
        <begin position="79"/>
        <end position="151"/>
    </location>
</feature>
<keyword evidence="3" id="KW-1185">Reference proteome</keyword>
<gene>
    <name evidence="2" type="ORF">COLO4_21270</name>
</gene>